<evidence type="ECO:0000259" key="2">
    <source>
        <dbReference type="PROSITE" id="PS51549"/>
    </source>
</evidence>
<accession>A0A1V0TJR3</accession>
<dbReference type="InterPro" id="IPR019545">
    <property type="entry name" value="DM13_domain"/>
</dbReference>
<keyword evidence="4" id="KW-1185">Reference proteome</keyword>
<dbReference type="Proteomes" id="UP000192726">
    <property type="component" value="Chromosome"/>
</dbReference>
<feature type="domain" description="DM13" evidence="2">
    <location>
        <begin position="1"/>
        <end position="46"/>
    </location>
</feature>
<evidence type="ECO:0000256" key="1">
    <source>
        <dbReference type="SAM" id="MobiDB-lite"/>
    </source>
</evidence>
<dbReference type="AlphaFoldDB" id="A0A1V0TJR3"/>
<reference evidence="3 4" key="1">
    <citation type="submission" date="2017-04" db="EMBL/GenBank/DDBJ databases">
        <title>Complete Genome Sequence of Streptomyces gilvosporeus F607, a Capable Producer of Natamycin.</title>
        <authorList>
            <person name="Zong G."/>
            <person name="Zhong C."/>
            <person name="Fu J."/>
            <person name="Qin R."/>
            <person name="Cao G."/>
        </authorList>
    </citation>
    <scope>NUCLEOTIDE SEQUENCE [LARGE SCALE GENOMIC DNA]</scope>
    <source>
        <strain evidence="3 4">F607</strain>
    </source>
</reference>
<dbReference type="PROSITE" id="PS51549">
    <property type="entry name" value="DM13"/>
    <property type="match status" value="1"/>
</dbReference>
<proteinExistence type="predicted"/>
<dbReference type="EMBL" id="CP020569">
    <property type="protein sequence ID" value="ARF53171.1"/>
    <property type="molecule type" value="Genomic_DNA"/>
</dbReference>
<feature type="compositionally biased region" description="Basic and acidic residues" evidence="1">
    <location>
        <begin position="59"/>
        <end position="68"/>
    </location>
</feature>
<sequence>MELGKLKGKLGNQNYAVPVGTDLSEFRSAVIWCKGSRSPAAPPSCPPSRADHAPGCSRSGREDPELRNHGLGAGR</sequence>
<name>A0A1V0TJR3_9ACTN</name>
<protein>
    <recommendedName>
        <fullName evidence="2">DM13 domain-containing protein</fullName>
    </recommendedName>
</protein>
<dbReference type="Pfam" id="PF10517">
    <property type="entry name" value="DM13"/>
    <property type="match status" value="1"/>
</dbReference>
<organism evidence="3 4">
    <name type="scientific">Streptomyces gilvosporeus</name>
    <dbReference type="NCBI Taxonomy" id="553510"/>
    <lineage>
        <taxon>Bacteria</taxon>
        <taxon>Bacillati</taxon>
        <taxon>Actinomycetota</taxon>
        <taxon>Actinomycetes</taxon>
        <taxon>Kitasatosporales</taxon>
        <taxon>Streptomycetaceae</taxon>
        <taxon>Streptomyces</taxon>
    </lineage>
</organism>
<dbReference type="RefSeq" id="WP_083102602.1">
    <property type="nucleotide sequence ID" value="NZ_CP020569.1"/>
</dbReference>
<evidence type="ECO:0000313" key="4">
    <source>
        <dbReference type="Proteomes" id="UP000192726"/>
    </source>
</evidence>
<feature type="region of interest" description="Disordered" evidence="1">
    <location>
        <begin position="36"/>
        <end position="75"/>
    </location>
</feature>
<dbReference type="OrthoDB" id="4751481at2"/>
<gene>
    <name evidence="3" type="ORF">B1H19_02350</name>
</gene>
<dbReference type="KEGG" id="sgv:B1H19_02350"/>
<evidence type="ECO:0000313" key="3">
    <source>
        <dbReference type="EMBL" id="ARF53171.1"/>
    </source>
</evidence>